<feature type="domain" description="Multidrug resistance protein MdtA-like C-terminal permuted SH3" evidence="2">
    <location>
        <begin position="291"/>
        <end position="346"/>
    </location>
</feature>
<keyword evidence="4" id="KW-1185">Reference proteome</keyword>
<accession>A0ABY4SAN8</accession>
<dbReference type="Pfam" id="PF25967">
    <property type="entry name" value="RND-MFP_C"/>
    <property type="match status" value="1"/>
</dbReference>
<dbReference type="NCBIfam" id="TIGR01730">
    <property type="entry name" value="RND_mfp"/>
    <property type="match status" value="1"/>
</dbReference>
<evidence type="ECO:0000256" key="1">
    <source>
        <dbReference type="ARBA" id="ARBA00009477"/>
    </source>
</evidence>
<organism evidence="3 4">
    <name type="scientific">Aquincola tertiaricarbonis</name>
    <dbReference type="NCBI Taxonomy" id="391953"/>
    <lineage>
        <taxon>Bacteria</taxon>
        <taxon>Pseudomonadati</taxon>
        <taxon>Pseudomonadota</taxon>
        <taxon>Betaproteobacteria</taxon>
        <taxon>Burkholderiales</taxon>
        <taxon>Sphaerotilaceae</taxon>
        <taxon>Aquincola</taxon>
    </lineage>
</organism>
<dbReference type="InterPro" id="IPR058627">
    <property type="entry name" value="MdtA-like_C"/>
</dbReference>
<name>A0ABY4SAN8_AQUTE</name>
<dbReference type="PANTHER" id="PTHR30469:SF38">
    <property type="entry name" value="HLYD FAMILY SECRETION PROTEIN"/>
    <property type="match status" value="1"/>
</dbReference>
<dbReference type="Gene3D" id="2.40.30.170">
    <property type="match status" value="1"/>
</dbReference>
<gene>
    <name evidence="3" type="ORF">MW290_25720</name>
</gene>
<dbReference type="Gene3D" id="2.40.420.20">
    <property type="match status" value="1"/>
</dbReference>
<evidence type="ECO:0000313" key="4">
    <source>
        <dbReference type="Proteomes" id="UP001056201"/>
    </source>
</evidence>
<dbReference type="EMBL" id="CP097636">
    <property type="protein sequence ID" value="URI08967.1"/>
    <property type="molecule type" value="Genomic_DNA"/>
</dbReference>
<evidence type="ECO:0000259" key="2">
    <source>
        <dbReference type="Pfam" id="PF25967"/>
    </source>
</evidence>
<protein>
    <submittedName>
        <fullName evidence="3">Efflux RND transporter periplasmic adaptor subunit</fullName>
    </submittedName>
</protein>
<dbReference type="PANTHER" id="PTHR30469">
    <property type="entry name" value="MULTIDRUG RESISTANCE PROTEIN MDTA"/>
    <property type="match status" value="1"/>
</dbReference>
<reference evidence="3" key="1">
    <citation type="submission" date="2022-05" db="EMBL/GenBank/DDBJ databases">
        <title>An RpoN-dependent PEP-CTERM gene is involved in floc formation of an Aquincola tertiaricarbonis strain.</title>
        <authorList>
            <person name="Qiu D."/>
            <person name="Xia M."/>
        </authorList>
    </citation>
    <scope>NUCLEOTIDE SEQUENCE</scope>
    <source>
        <strain evidence="3">RN12</strain>
    </source>
</reference>
<dbReference type="PROSITE" id="PS51257">
    <property type="entry name" value="PROKAR_LIPOPROTEIN"/>
    <property type="match status" value="1"/>
</dbReference>
<proteinExistence type="inferred from homology"/>
<dbReference type="SUPFAM" id="SSF111369">
    <property type="entry name" value="HlyD-like secretion proteins"/>
    <property type="match status" value="1"/>
</dbReference>
<comment type="similarity">
    <text evidence="1">Belongs to the membrane fusion protein (MFP) (TC 8.A.1) family.</text>
</comment>
<dbReference type="Gene3D" id="2.40.50.100">
    <property type="match status" value="1"/>
</dbReference>
<dbReference type="RefSeq" id="WP_250197185.1">
    <property type="nucleotide sequence ID" value="NZ_CP097636.1"/>
</dbReference>
<evidence type="ECO:0000313" key="3">
    <source>
        <dbReference type="EMBL" id="URI08967.1"/>
    </source>
</evidence>
<dbReference type="Proteomes" id="UP001056201">
    <property type="component" value="Chromosome 2"/>
</dbReference>
<sequence>MRPPFFSTATGLVCLALLSACSRHEPAPEPVRAVRSTVIAPATASGSLDYAAEVRARTESRLSFRVGGKITQRGVDLGDTVKAGQVLARLDPQDLRLGEAAAQAAVRAAQVNYDLAAADLKRYRELKAQGFISGAELERRETAAQAAQAQLEQARAQAGVQGNQRAYSALVADAPGVITSVDAEPGTVVAAGTPVLRLAHDGPRDVVFSVPEDRLNGVRALMDKAGALQVTLWGEENKPLPATVREVAAAADPVTRTFLVKADVGRAAVRLGQTATVSIALPPMEGVAKLPLSAVFEQQGRSTVWIVDAASMTVRAQPVALGGAEGREVVVVGGLQPGQRVVTAGVHVLTPGQKVTLYAEPGAPAQRPAAAASAPVAASVAR</sequence>
<dbReference type="InterPro" id="IPR006143">
    <property type="entry name" value="RND_pump_MFP"/>
</dbReference>
<dbReference type="Gene3D" id="1.10.287.470">
    <property type="entry name" value="Helix hairpin bin"/>
    <property type="match status" value="1"/>
</dbReference>